<evidence type="ECO:0000259" key="3">
    <source>
        <dbReference type="PROSITE" id="PS50975"/>
    </source>
</evidence>
<name>A4BRF0_9GAMM</name>
<dbReference type="RefSeq" id="WP_004999775.1">
    <property type="nucleotide sequence ID" value="NZ_CH672427.1"/>
</dbReference>
<dbReference type="PANTHER" id="PTHR21621">
    <property type="entry name" value="RIBOSOMAL PROTEIN S6 MODIFICATION PROTEIN"/>
    <property type="match status" value="1"/>
</dbReference>
<dbReference type="PROSITE" id="PS50975">
    <property type="entry name" value="ATP_GRASP"/>
    <property type="match status" value="1"/>
</dbReference>
<protein>
    <recommendedName>
        <fullName evidence="3">ATP-grasp domain-containing protein</fullName>
    </recommendedName>
</protein>
<dbReference type="Gene3D" id="3.30.470.20">
    <property type="entry name" value="ATP-grasp fold, B domain"/>
    <property type="match status" value="1"/>
</dbReference>
<dbReference type="InterPro" id="IPR011761">
    <property type="entry name" value="ATP-grasp"/>
</dbReference>
<dbReference type="STRING" id="314278.NB231_03545"/>
<keyword evidence="2" id="KW-0547">Nucleotide-binding</keyword>
<gene>
    <name evidence="4" type="ORF">NB231_03545</name>
</gene>
<dbReference type="EMBL" id="AAOF01000006">
    <property type="protein sequence ID" value="EAR21772.1"/>
    <property type="molecule type" value="Genomic_DNA"/>
</dbReference>
<comment type="caution">
    <text evidence="4">The sequence shown here is derived from an EMBL/GenBank/DDBJ whole genome shotgun (WGS) entry which is preliminary data.</text>
</comment>
<evidence type="ECO:0000256" key="1">
    <source>
        <dbReference type="ARBA" id="ARBA00023211"/>
    </source>
</evidence>
<dbReference type="GO" id="GO:0016879">
    <property type="term" value="F:ligase activity, forming carbon-nitrogen bonds"/>
    <property type="evidence" value="ECO:0007669"/>
    <property type="project" value="TreeGrafter"/>
</dbReference>
<evidence type="ECO:0000313" key="5">
    <source>
        <dbReference type="Proteomes" id="UP000003374"/>
    </source>
</evidence>
<dbReference type="InterPro" id="IPR013651">
    <property type="entry name" value="ATP-grasp_RimK-type"/>
</dbReference>
<dbReference type="eggNOG" id="COG0189">
    <property type="taxonomic scope" value="Bacteria"/>
</dbReference>
<proteinExistence type="predicted"/>
<dbReference type="SUPFAM" id="SSF56059">
    <property type="entry name" value="Glutathione synthetase ATP-binding domain-like"/>
    <property type="match status" value="1"/>
</dbReference>
<accession>A4BRF0</accession>
<dbReference type="Pfam" id="PF08443">
    <property type="entry name" value="RimK"/>
    <property type="match status" value="1"/>
</dbReference>
<dbReference type="GO" id="GO:0005737">
    <property type="term" value="C:cytoplasm"/>
    <property type="evidence" value="ECO:0007669"/>
    <property type="project" value="TreeGrafter"/>
</dbReference>
<evidence type="ECO:0000256" key="2">
    <source>
        <dbReference type="PROSITE-ProRule" id="PRU00409"/>
    </source>
</evidence>
<keyword evidence="2" id="KW-0067">ATP-binding</keyword>
<dbReference type="GO" id="GO:0005524">
    <property type="term" value="F:ATP binding"/>
    <property type="evidence" value="ECO:0007669"/>
    <property type="project" value="UniProtKB-UniRule"/>
</dbReference>
<reference evidence="4 5" key="1">
    <citation type="submission" date="2006-02" db="EMBL/GenBank/DDBJ databases">
        <authorList>
            <person name="Waterbury J."/>
            <person name="Ferriera S."/>
            <person name="Johnson J."/>
            <person name="Kravitz S."/>
            <person name="Halpern A."/>
            <person name="Remington K."/>
            <person name="Beeson K."/>
            <person name="Tran B."/>
            <person name="Rogers Y.-H."/>
            <person name="Friedman R."/>
            <person name="Venter J.C."/>
        </authorList>
    </citation>
    <scope>NUCLEOTIDE SEQUENCE [LARGE SCALE GENOMIC DNA]</scope>
    <source>
        <strain evidence="4 5">Nb-231</strain>
    </source>
</reference>
<organism evidence="4 5">
    <name type="scientific">Nitrococcus mobilis Nb-231</name>
    <dbReference type="NCBI Taxonomy" id="314278"/>
    <lineage>
        <taxon>Bacteria</taxon>
        <taxon>Pseudomonadati</taxon>
        <taxon>Pseudomonadota</taxon>
        <taxon>Gammaproteobacteria</taxon>
        <taxon>Chromatiales</taxon>
        <taxon>Ectothiorhodospiraceae</taxon>
        <taxon>Nitrococcus</taxon>
    </lineage>
</organism>
<dbReference type="HOGENOM" id="CLU_055286_1_0_6"/>
<dbReference type="OrthoDB" id="583309at2"/>
<sequence length="315" mass="34840">MRLDIAIIGSPKEPEVAKLTANLAQRGYPPLIIDTAAFPQQHHLTFADGSWWYQKINLADVKVFFLRNLHCSELMEKLEGSEHPQNIAITALREKDSMLGSLLRWAAEQGKPILNPLETLLCHYYKIDTLERLRQAGVPVPPMIATNDADIVRAFARNHKHIVCKPLAGGGIAIGLSANGILEEFYALLKIAPVMLQARIYGHDIRAYILNNQVIAATSTWSAQLDFRVGAQHFEPTALTQAEAIGIIHAAQRMALRFAGIDFKRTVDGQYFVLDVNPAPMFAGFEQITGLEITGPIAEYLVAMRSPPSIRPASL</sequence>
<dbReference type="AlphaFoldDB" id="A4BRF0"/>
<dbReference type="GO" id="GO:0046872">
    <property type="term" value="F:metal ion binding"/>
    <property type="evidence" value="ECO:0007669"/>
    <property type="project" value="InterPro"/>
</dbReference>
<dbReference type="PANTHER" id="PTHR21621:SF0">
    <property type="entry name" value="BETA-CITRYLGLUTAMATE SYNTHASE B-RELATED"/>
    <property type="match status" value="1"/>
</dbReference>
<keyword evidence="5" id="KW-1185">Reference proteome</keyword>
<evidence type="ECO:0000313" key="4">
    <source>
        <dbReference type="EMBL" id="EAR21772.1"/>
    </source>
</evidence>
<dbReference type="Proteomes" id="UP000003374">
    <property type="component" value="Unassembled WGS sequence"/>
</dbReference>
<keyword evidence="1" id="KW-0464">Manganese</keyword>
<feature type="domain" description="ATP-grasp" evidence="3">
    <location>
        <begin position="130"/>
        <end position="302"/>
    </location>
</feature>